<feature type="domain" description="DUF1985" evidence="1">
    <location>
        <begin position="16"/>
        <end position="144"/>
    </location>
</feature>
<dbReference type="Proteomes" id="UP001281410">
    <property type="component" value="Unassembled WGS sequence"/>
</dbReference>
<accession>A0AAE0AQJ7</accession>
<name>A0AAE0AQJ7_9ROSI</name>
<evidence type="ECO:0000259" key="1">
    <source>
        <dbReference type="Pfam" id="PF09331"/>
    </source>
</evidence>
<comment type="caution">
    <text evidence="2">The sequence shown here is derived from an EMBL/GenBank/DDBJ whole genome shotgun (WGS) entry which is preliminary data.</text>
</comment>
<dbReference type="AlphaFoldDB" id="A0AAE0AQJ7"/>
<proteinExistence type="predicted"/>
<dbReference type="InterPro" id="IPR015410">
    <property type="entry name" value="DUF1985"/>
</dbReference>
<reference evidence="2" key="1">
    <citation type="journal article" date="2023" name="Plant J.">
        <title>Genome sequences and population genomics provide insights into the demographic history, inbreeding, and mutation load of two 'living fossil' tree species of Dipteronia.</title>
        <authorList>
            <person name="Feng Y."/>
            <person name="Comes H.P."/>
            <person name="Chen J."/>
            <person name="Zhu S."/>
            <person name="Lu R."/>
            <person name="Zhang X."/>
            <person name="Li P."/>
            <person name="Qiu J."/>
            <person name="Olsen K.M."/>
            <person name="Qiu Y."/>
        </authorList>
    </citation>
    <scope>NUCLEOTIDE SEQUENCE</scope>
    <source>
        <strain evidence="2">NBL</strain>
    </source>
</reference>
<evidence type="ECO:0000313" key="2">
    <source>
        <dbReference type="EMBL" id="KAK3222050.1"/>
    </source>
</evidence>
<gene>
    <name evidence="2" type="ORF">Dsin_009075</name>
</gene>
<dbReference type="PANTHER" id="PTHR48449">
    <property type="entry name" value="DUF1985 DOMAIN-CONTAINING PROTEIN"/>
    <property type="match status" value="1"/>
</dbReference>
<dbReference type="EMBL" id="JANJYJ010000003">
    <property type="protein sequence ID" value="KAK3222050.1"/>
    <property type="molecule type" value="Genomic_DNA"/>
</dbReference>
<keyword evidence="3" id="KW-1185">Reference proteome</keyword>
<sequence>MLIYNLLKREIILPKSQKADKIWFGLGKDQARFGREEFCLCSGLNMGTLPEGFQEKNEVGEESIVSRYFEDKRPTVEFLEETYNELTGADGDDALKMAYLLMVAQFFGTGEGLTSVPAWLWLLVEDEKAFTSFSWGTYVFDVTLYWLKNAAEKHINMTCCKIPATSI</sequence>
<dbReference type="Pfam" id="PF09331">
    <property type="entry name" value="DUF1985"/>
    <property type="match status" value="1"/>
</dbReference>
<evidence type="ECO:0000313" key="3">
    <source>
        <dbReference type="Proteomes" id="UP001281410"/>
    </source>
</evidence>
<protein>
    <recommendedName>
        <fullName evidence="1">DUF1985 domain-containing protein</fullName>
    </recommendedName>
</protein>
<dbReference type="PANTHER" id="PTHR48449:SF1">
    <property type="entry name" value="DUF1985 DOMAIN-CONTAINING PROTEIN"/>
    <property type="match status" value="1"/>
</dbReference>
<organism evidence="2 3">
    <name type="scientific">Dipteronia sinensis</name>
    <dbReference type="NCBI Taxonomy" id="43782"/>
    <lineage>
        <taxon>Eukaryota</taxon>
        <taxon>Viridiplantae</taxon>
        <taxon>Streptophyta</taxon>
        <taxon>Embryophyta</taxon>
        <taxon>Tracheophyta</taxon>
        <taxon>Spermatophyta</taxon>
        <taxon>Magnoliopsida</taxon>
        <taxon>eudicotyledons</taxon>
        <taxon>Gunneridae</taxon>
        <taxon>Pentapetalae</taxon>
        <taxon>rosids</taxon>
        <taxon>malvids</taxon>
        <taxon>Sapindales</taxon>
        <taxon>Sapindaceae</taxon>
        <taxon>Hippocastanoideae</taxon>
        <taxon>Acereae</taxon>
        <taxon>Dipteronia</taxon>
    </lineage>
</organism>